<protein>
    <submittedName>
        <fullName evidence="1">Putative NAD-specific glutamate dehydrogenase</fullName>
    </submittedName>
</protein>
<dbReference type="eggNOG" id="ENOG502Z9JM">
    <property type="taxonomic scope" value="Bacteria"/>
</dbReference>
<dbReference type="HOGENOM" id="CLU_009163_1_0_5"/>
<evidence type="ECO:0000313" key="2">
    <source>
        <dbReference type="Proteomes" id="UP000002931"/>
    </source>
</evidence>
<proteinExistence type="predicted"/>
<dbReference type="InterPro" id="IPR019651">
    <property type="entry name" value="Glutamate_DH_NAD-spec"/>
</dbReference>
<comment type="caution">
    <text evidence="1">The sequence shown here is derived from an EMBL/GenBank/DDBJ whole genome shotgun (WGS) entry which is preliminary data.</text>
</comment>
<gene>
    <name evidence="1" type="ORF">RB2654_13314</name>
</gene>
<evidence type="ECO:0000313" key="1">
    <source>
        <dbReference type="EMBL" id="EAQ14054.1"/>
    </source>
</evidence>
<sequence>MDARLDLVGVVGLQLVLERGDGQFDGFHRGGVDLVAMLFERLLGRVHKALGLVLGFDQLAAALVGFGVRLGVLDHLFDLVVRQTARRLNRDLLFLVGALVLGPNRHDAVGVDVEGHFDLRHTARCRGDVFEVELTEDLVVRSHFTLALEHPDRHGVLVVFRGREDLRLFRRDRRVAVDQAGEHAAQRFDAERQRGHVEQDDVFHVTLQNARLNGGAEGHHFVRVHTLVRLFPEELGHLFNDLRHTRLTADEDDFVDLVLRHARVFQSGLTGLERVLDEIADKAFQLRTGQFHDHVERLTVRTHRDERLVDLGLGGRRKLDLGLFRSFLEPLEGHLVFRQVDVVLFLELFGEVVDDPHVEVFTAEERVAVGGFHFEQAIVDLKDRDVERTAAKVIDRDRARLFLVETIGKRSRRRFVDDAQHFQTGDLAGVLRGLTLGVVEVGGHGDDGLIDLFTKIAFRRFLHLAEDEGRNLRRRILFTGRFDPRVTVAAIDDGVGDEFLVLLDSSVTDAAADQAFHGEDGVVGVGDSLTLGRLTDEAFLVFESDDRRGRPCTFGVFDDPRLRAVHDGDAGVGGPQVDTNDFTHALFLSLAMCWALARKAPSPDPIR</sequence>
<dbReference type="Pfam" id="PF10712">
    <property type="entry name" value="NAD-GH"/>
    <property type="match status" value="1"/>
</dbReference>
<reference evidence="1 2" key="1">
    <citation type="journal article" date="2010" name="J. Bacteriol.">
        <title>Genome sequences of Pelagibaca bermudensis HTCC2601T and Maritimibacter alkaliphilus HTCC2654T, the type strains of two marine Roseobacter genera.</title>
        <authorList>
            <person name="Thrash J.C."/>
            <person name="Cho J.C."/>
            <person name="Ferriera S."/>
            <person name="Johnson J."/>
            <person name="Vergin K.L."/>
            <person name="Giovannoni S.J."/>
        </authorList>
    </citation>
    <scope>NUCLEOTIDE SEQUENCE [LARGE SCALE GENOMIC DNA]</scope>
    <source>
        <strain evidence="1 2">HTCC2654</strain>
    </source>
</reference>
<name>A3VD25_9RHOB</name>
<dbReference type="AlphaFoldDB" id="A3VD25"/>
<keyword evidence="2" id="KW-1185">Reference proteome</keyword>
<accession>A3VD25</accession>
<organism evidence="1 2">
    <name type="scientific">Maritimibacter alkaliphilus HTCC2654</name>
    <dbReference type="NCBI Taxonomy" id="314271"/>
    <lineage>
        <taxon>Bacteria</taxon>
        <taxon>Pseudomonadati</taxon>
        <taxon>Pseudomonadota</taxon>
        <taxon>Alphaproteobacteria</taxon>
        <taxon>Rhodobacterales</taxon>
        <taxon>Roseobacteraceae</taxon>
        <taxon>Maritimibacter</taxon>
    </lineage>
</organism>
<dbReference type="EMBL" id="AAMT01000003">
    <property type="protein sequence ID" value="EAQ14054.1"/>
    <property type="molecule type" value="Genomic_DNA"/>
</dbReference>
<dbReference type="Proteomes" id="UP000002931">
    <property type="component" value="Unassembled WGS sequence"/>
</dbReference>